<evidence type="ECO:0000313" key="3">
    <source>
        <dbReference type="EMBL" id="MBC5635712.1"/>
    </source>
</evidence>
<evidence type="ECO:0000259" key="2">
    <source>
        <dbReference type="SMART" id="SM00093"/>
    </source>
</evidence>
<dbReference type="InterPro" id="IPR036186">
    <property type="entry name" value="Serpin_sf"/>
</dbReference>
<reference evidence="3" key="1">
    <citation type="submission" date="2020-08" db="EMBL/GenBank/DDBJ databases">
        <title>Genome public.</title>
        <authorList>
            <person name="Liu C."/>
            <person name="Sun Q."/>
        </authorList>
    </citation>
    <scope>NUCLEOTIDE SEQUENCE</scope>
    <source>
        <strain evidence="3">BX22</strain>
    </source>
</reference>
<evidence type="ECO:0000313" key="4">
    <source>
        <dbReference type="Proteomes" id="UP000637359"/>
    </source>
</evidence>
<dbReference type="InterPro" id="IPR023795">
    <property type="entry name" value="Serpin_CS"/>
</dbReference>
<protein>
    <submittedName>
        <fullName evidence="3">Serpin family protein</fullName>
    </submittedName>
</protein>
<name>A0A923L3C8_9BACI</name>
<dbReference type="InterPro" id="IPR042178">
    <property type="entry name" value="Serpin_sf_1"/>
</dbReference>
<dbReference type="Pfam" id="PF00079">
    <property type="entry name" value="Serpin"/>
    <property type="match status" value="1"/>
</dbReference>
<dbReference type="AlphaFoldDB" id="A0A923L3C8"/>
<dbReference type="CDD" id="cd19588">
    <property type="entry name" value="serpin_miropin-like"/>
    <property type="match status" value="1"/>
</dbReference>
<comment type="similarity">
    <text evidence="1">Belongs to the serpin family.</text>
</comment>
<dbReference type="InterPro" id="IPR000215">
    <property type="entry name" value="Serpin_fam"/>
</dbReference>
<dbReference type="PANTHER" id="PTHR11461:SF211">
    <property type="entry name" value="GH10112P-RELATED"/>
    <property type="match status" value="1"/>
</dbReference>
<sequence>MKKQFKLWICYGGILLLLIGCAQERNSSIINEDVEFDREDYQKVVLHNNQLGFDLLASEELKQDGNLFISPISLFMALSMVQNGADGNTLDEMNAVLHSNGMDSLELSKANASWMDILHRDSDHIQLHVANSIWLNNRFSFQEEFAQLNRDYFNAHIEEFDISTDDTVNEMNDWIKRSTNQKIDEVITSPLDSDTVAILLNAIYFKGDWKYEFNKKRTEVSSFYLDDETSKEIPLMMLEEELAYLATDDFQAVSLPYGNEEMSMKVFLPKEEKGLKGFLEMLTYDNWKKWTGDFKKKEGTVYLPSFELEYELVLNNILKELGMESAFDYNADFTRMIEEKDPIWISEVKQKTFLEVNEEGTEAAASTSVGVVTESATLDGPFYMRVDRPFFLAIVDDETETILFMGAIRNP</sequence>
<dbReference type="Proteomes" id="UP000637359">
    <property type="component" value="Unassembled WGS sequence"/>
</dbReference>
<dbReference type="EMBL" id="JACOOL010000001">
    <property type="protein sequence ID" value="MBC5635712.1"/>
    <property type="molecule type" value="Genomic_DNA"/>
</dbReference>
<comment type="caution">
    <text evidence="3">The sequence shown here is derived from an EMBL/GenBank/DDBJ whole genome shotgun (WGS) entry which is preliminary data.</text>
</comment>
<proteinExistence type="inferred from homology"/>
<dbReference type="SMART" id="SM00093">
    <property type="entry name" value="SERPIN"/>
    <property type="match status" value="1"/>
</dbReference>
<dbReference type="GO" id="GO:0005615">
    <property type="term" value="C:extracellular space"/>
    <property type="evidence" value="ECO:0007669"/>
    <property type="project" value="InterPro"/>
</dbReference>
<dbReference type="PANTHER" id="PTHR11461">
    <property type="entry name" value="SERINE PROTEASE INHIBITOR, SERPIN"/>
    <property type="match status" value="1"/>
</dbReference>
<dbReference type="RefSeq" id="WP_186868400.1">
    <property type="nucleotide sequence ID" value="NZ_JACOOL010000001.1"/>
</dbReference>
<dbReference type="InterPro" id="IPR042185">
    <property type="entry name" value="Serpin_sf_2"/>
</dbReference>
<gene>
    <name evidence="3" type="ORF">H8S33_02620</name>
</gene>
<dbReference type="PROSITE" id="PS00284">
    <property type="entry name" value="SERPIN"/>
    <property type="match status" value="1"/>
</dbReference>
<dbReference type="Gene3D" id="2.30.39.10">
    <property type="entry name" value="Alpha-1-antitrypsin, domain 1"/>
    <property type="match status" value="1"/>
</dbReference>
<accession>A0A923L3C8</accession>
<dbReference type="InterPro" id="IPR023796">
    <property type="entry name" value="Serpin_dom"/>
</dbReference>
<dbReference type="Gene3D" id="3.30.497.10">
    <property type="entry name" value="Antithrombin, subunit I, domain 2"/>
    <property type="match status" value="1"/>
</dbReference>
<organism evidence="3 4">
    <name type="scientific">Ornithinibacillus hominis</name>
    <dbReference type="NCBI Taxonomy" id="2763055"/>
    <lineage>
        <taxon>Bacteria</taxon>
        <taxon>Bacillati</taxon>
        <taxon>Bacillota</taxon>
        <taxon>Bacilli</taxon>
        <taxon>Bacillales</taxon>
        <taxon>Bacillaceae</taxon>
        <taxon>Ornithinibacillus</taxon>
    </lineage>
</organism>
<dbReference type="GO" id="GO:0004867">
    <property type="term" value="F:serine-type endopeptidase inhibitor activity"/>
    <property type="evidence" value="ECO:0007669"/>
    <property type="project" value="InterPro"/>
</dbReference>
<feature type="domain" description="Serpin" evidence="2">
    <location>
        <begin position="53"/>
        <end position="411"/>
    </location>
</feature>
<dbReference type="PROSITE" id="PS51257">
    <property type="entry name" value="PROKAR_LIPOPROTEIN"/>
    <property type="match status" value="1"/>
</dbReference>
<evidence type="ECO:0000256" key="1">
    <source>
        <dbReference type="RuleBase" id="RU000411"/>
    </source>
</evidence>
<dbReference type="SUPFAM" id="SSF56574">
    <property type="entry name" value="Serpins"/>
    <property type="match status" value="1"/>
</dbReference>
<keyword evidence="4" id="KW-1185">Reference proteome</keyword>